<dbReference type="AlphaFoldDB" id="A0A3S5C6X5"/>
<evidence type="ECO:0000256" key="1">
    <source>
        <dbReference type="SAM" id="MobiDB-lite"/>
    </source>
</evidence>
<proteinExistence type="predicted"/>
<keyword evidence="3" id="KW-1185">Reference proteome</keyword>
<dbReference type="EMBL" id="CAAALY010261098">
    <property type="protein sequence ID" value="VEL39384.1"/>
    <property type="molecule type" value="Genomic_DNA"/>
</dbReference>
<feature type="compositionally biased region" description="Low complexity" evidence="1">
    <location>
        <begin position="240"/>
        <end position="255"/>
    </location>
</feature>
<sequence>MPSSRHKPNEPLRPTFASPWQPSDSTGGSTDWHHSAVAGSRHQRSFSLAGHSSGKEKIHAQLGLEAVETVATGAGGVMTGQSRSGSSHGLAEVASGRYHVASARPDDTGVASTALGGLYLADRRPSLPYAAPWSGQLLSGPASPLADTAWLKCTTAAFSASSCVASCMNTAMTYNSDSSLQAPTPAVGLVPHDSSDVARSSNRLLAHKAMRQKSLSQVPGTAARADRSVIPSANVIAASSSATTTTTGMLTASGSPAALSDQVRRPTACRLGVEATIASRVPAQQSHQAAHERVSQAEPSSARCGPREQGQADTEGKSVPVERWSIDGCTGGSEMSPAKSETASSGRSEALRPSDQTGQGRDAGKRKMVSSAEEYICAWPSENNSAEQARASLAFCVFHHQCMLDR</sequence>
<gene>
    <name evidence="2" type="ORF">PXEA_LOCUS32824</name>
</gene>
<accession>A0A3S5C6X5</accession>
<evidence type="ECO:0000313" key="2">
    <source>
        <dbReference type="EMBL" id="VEL39384.1"/>
    </source>
</evidence>
<protein>
    <submittedName>
        <fullName evidence="2">Uncharacterized protein</fullName>
    </submittedName>
</protein>
<evidence type="ECO:0000313" key="3">
    <source>
        <dbReference type="Proteomes" id="UP000784294"/>
    </source>
</evidence>
<organism evidence="2 3">
    <name type="scientific">Protopolystoma xenopodis</name>
    <dbReference type="NCBI Taxonomy" id="117903"/>
    <lineage>
        <taxon>Eukaryota</taxon>
        <taxon>Metazoa</taxon>
        <taxon>Spiralia</taxon>
        <taxon>Lophotrochozoa</taxon>
        <taxon>Platyhelminthes</taxon>
        <taxon>Monogenea</taxon>
        <taxon>Polyopisthocotylea</taxon>
        <taxon>Polystomatidea</taxon>
        <taxon>Polystomatidae</taxon>
        <taxon>Protopolystoma</taxon>
    </lineage>
</organism>
<comment type="caution">
    <text evidence="2">The sequence shown here is derived from an EMBL/GenBank/DDBJ whole genome shotgun (WGS) entry which is preliminary data.</text>
</comment>
<feature type="compositionally biased region" description="Polar residues" evidence="1">
    <location>
        <begin position="18"/>
        <end position="29"/>
    </location>
</feature>
<name>A0A3S5C6X5_9PLAT</name>
<feature type="region of interest" description="Disordered" evidence="1">
    <location>
        <begin position="280"/>
        <end position="367"/>
    </location>
</feature>
<feature type="region of interest" description="Disordered" evidence="1">
    <location>
        <begin position="240"/>
        <end position="261"/>
    </location>
</feature>
<feature type="region of interest" description="Disordered" evidence="1">
    <location>
        <begin position="1"/>
        <end position="38"/>
    </location>
</feature>
<dbReference type="Proteomes" id="UP000784294">
    <property type="component" value="Unassembled WGS sequence"/>
</dbReference>
<reference evidence="2" key="1">
    <citation type="submission" date="2018-11" db="EMBL/GenBank/DDBJ databases">
        <authorList>
            <consortium name="Pathogen Informatics"/>
        </authorList>
    </citation>
    <scope>NUCLEOTIDE SEQUENCE</scope>
</reference>